<dbReference type="SUPFAM" id="SSF52540">
    <property type="entry name" value="P-loop containing nucleoside triphosphate hydrolases"/>
    <property type="match status" value="1"/>
</dbReference>
<evidence type="ECO:0000313" key="1">
    <source>
        <dbReference type="EMBL" id="MFC4700271.1"/>
    </source>
</evidence>
<reference evidence="2" key="1">
    <citation type="journal article" date="2019" name="Int. J. Syst. Evol. Microbiol.">
        <title>The Global Catalogue of Microorganisms (GCM) 10K type strain sequencing project: providing services to taxonomists for standard genome sequencing and annotation.</title>
        <authorList>
            <consortium name="The Broad Institute Genomics Platform"/>
            <consortium name="The Broad Institute Genome Sequencing Center for Infectious Disease"/>
            <person name="Wu L."/>
            <person name="Ma J."/>
        </authorList>
    </citation>
    <scope>NUCLEOTIDE SEQUENCE [LARGE SCALE GENOMIC DNA]</scope>
    <source>
        <strain evidence="2">KACC 12507</strain>
    </source>
</reference>
<accession>A0ABV9LUS8</accession>
<protein>
    <recommendedName>
        <fullName evidence="3">Sulfotransferase domain-containing protein</fullName>
    </recommendedName>
</protein>
<name>A0ABV9LUS8_9ALTE</name>
<gene>
    <name evidence="1" type="ORF">ACFO4O_08900</name>
</gene>
<dbReference type="RefSeq" id="WP_382407544.1">
    <property type="nucleotide sequence ID" value="NZ_JBHSGU010000002.1"/>
</dbReference>
<evidence type="ECO:0000313" key="2">
    <source>
        <dbReference type="Proteomes" id="UP001595897"/>
    </source>
</evidence>
<organism evidence="1 2">
    <name type="scientific">Glaciecola siphonariae</name>
    <dbReference type="NCBI Taxonomy" id="521012"/>
    <lineage>
        <taxon>Bacteria</taxon>
        <taxon>Pseudomonadati</taxon>
        <taxon>Pseudomonadota</taxon>
        <taxon>Gammaproteobacteria</taxon>
        <taxon>Alteromonadales</taxon>
        <taxon>Alteromonadaceae</taxon>
        <taxon>Glaciecola</taxon>
    </lineage>
</organism>
<proteinExistence type="predicted"/>
<keyword evidence="2" id="KW-1185">Reference proteome</keyword>
<dbReference type="Gene3D" id="3.40.50.300">
    <property type="entry name" value="P-loop containing nucleotide triphosphate hydrolases"/>
    <property type="match status" value="1"/>
</dbReference>
<dbReference type="InterPro" id="IPR027417">
    <property type="entry name" value="P-loop_NTPase"/>
</dbReference>
<evidence type="ECO:0008006" key="3">
    <source>
        <dbReference type="Google" id="ProtNLM"/>
    </source>
</evidence>
<dbReference type="Proteomes" id="UP001595897">
    <property type="component" value="Unassembled WGS sequence"/>
</dbReference>
<sequence length="276" mass="31712">MKLGFCASTGRTATTFLAKTLDSLTGITALHEGYDGKTHQKPLLPLINIHNARAWRDASYATELVTTMRDREHFVGLGISSRICLDIAYYNAPLMSSLISRHPDGYFIVMFRRCESFVQSATVTRGEDLTPAGWPGVNKPLSPREQFIAMGRLKPEKGTKDAELWQNWSGICRNIWLWANVNQALINFVNTNKNSIVLFYEDLIERPEHFWKTCLEGLNYFSDGRLQQCLLASNEKVNKRKYYGIDPFAMWGAGEQNFYRTYAKPLEDEIYERRFN</sequence>
<dbReference type="EMBL" id="JBHSGU010000002">
    <property type="protein sequence ID" value="MFC4700271.1"/>
    <property type="molecule type" value="Genomic_DNA"/>
</dbReference>
<comment type="caution">
    <text evidence="1">The sequence shown here is derived from an EMBL/GenBank/DDBJ whole genome shotgun (WGS) entry which is preliminary data.</text>
</comment>